<evidence type="ECO:0000256" key="5">
    <source>
        <dbReference type="PROSITE-ProRule" id="PRU00508"/>
    </source>
</evidence>
<keyword evidence="2" id="KW-0479">Metal-binding</keyword>
<feature type="domain" description="UBR-type" evidence="8">
    <location>
        <begin position="697"/>
        <end position="773"/>
    </location>
</feature>
<dbReference type="SMART" id="SM00396">
    <property type="entry name" value="ZnF_UBR1"/>
    <property type="match status" value="1"/>
</dbReference>
<evidence type="ECO:0000256" key="7">
    <source>
        <dbReference type="SAM" id="MobiDB-lite"/>
    </source>
</evidence>
<feature type="region of interest" description="Disordered" evidence="7">
    <location>
        <begin position="779"/>
        <end position="811"/>
    </location>
</feature>
<feature type="region of interest" description="UBR4 E3 catalytic module" evidence="6">
    <location>
        <begin position="3329"/>
        <end position="3834"/>
    </location>
</feature>
<dbReference type="CDD" id="cd19681">
    <property type="entry name" value="UBR-box_BIG_like"/>
    <property type="match status" value="1"/>
</dbReference>
<feature type="compositionally biased region" description="Basic and acidic residues" evidence="7">
    <location>
        <begin position="779"/>
        <end position="793"/>
    </location>
</feature>
<dbReference type="InterPro" id="IPR003126">
    <property type="entry name" value="Znf_UBR"/>
</dbReference>
<accession>A0A1Y5I334</accession>
<evidence type="ECO:0000313" key="9">
    <source>
        <dbReference type="EMBL" id="OUS43938.1"/>
    </source>
</evidence>
<gene>
    <name evidence="9" type="ORF">BE221DRAFT_199971</name>
</gene>
<dbReference type="PANTHER" id="PTHR21725:SF1">
    <property type="entry name" value="E3 UBIQUITIN-PROTEIN LIGASE UBR4"/>
    <property type="match status" value="1"/>
</dbReference>
<feature type="compositionally biased region" description="Basic and acidic residues" evidence="7">
    <location>
        <begin position="34"/>
        <end position="43"/>
    </location>
</feature>
<dbReference type="PROSITE" id="PS52043">
    <property type="entry name" value="UBR4_E3"/>
    <property type="match status" value="1"/>
</dbReference>
<protein>
    <submittedName>
        <fullName evidence="9">Zn-binding protein push</fullName>
    </submittedName>
</protein>
<name>A0A1Y5I334_OSTTA</name>
<evidence type="ECO:0000256" key="3">
    <source>
        <dbReference type="ARBA" id="ARBA00022771"/>
    </source>
</evidence>
<feature type="compositionally biased region" description="Basic and acidic residues" evidence="7">
    <location>
        <begin position="1"/>
        <end position="16"/>
    </location>
</feature>
<evidence type="ECO:0000256" key="1">
    <source>
        <dbReference type="ARBA" id="ARBA00009970"/>
    </source>
</evidence>
<dbReference type="Pfam" id="PF13764">
    <property type="entry name" value="E3_UbLigase_R4"/>
    <property type="match status" value="1"/>
</dbReference>
<feature type="zinc finger region" description="UBR-type" evidence="5">
    <location>
        <begin position="697"/>
        <end position="773"/>
    </location>
</feature>
<dbReference type="PROSITE" id="PS51157">
    <property type="entry name" value="ZF_UBR"/>
    <property type="match status" value="1"/>
</dbReference>
<keyword evidence="3 6" id="KW-0863">Zinc-finger</keyword>
<dbReference type="InterPro" id="IPR025704">
    <property type="entry name" value="E3_Ub_ligase_UBR4_C"/>
</dbReference>
<dbReference type="PANTHER" id="PTHR21725">
    <property type="entry name" value="E3 UBIQUITIN-PROTEIN LIGASE UBR4"/>
    <property type="match status" value="1"/>
</dbReference>
<keyword evidence="4" id="KW-0862">Zinc</keyword>
<dbReference type="Pfam" id="PF02207">
    <property type="entry name" value="zf-UBR"/>
    <property type="match status" value="1"/>
</dbReference>
<proteinExistence type="inferred from homology"/>
<organism evidence="9">
    <name type="scientific">Ostreococcus tauri</name>
    <name type="common">Marine green alga</name>
    <dbReference type="NCBI Taxonomy" id="70448"/>
    <lineage>
        <taxon>Eukaryota</taxon>
        <taxon>Viridiplantae</taxon>
        <taxon>Chlorophyta</taxon>
        <taxon>Mamiellophyceae</taxon>
        <taxon>Mamiellales</taxon>
        <taxon>Bathycoccaceae</taxon>
        <taxon>Ostreococcus</taxon>
    </lineage>
</organism>
<sequence length="3835" mass="424340">MESAGDGRHRGRRVEMNDDDDDASATRASGRGSDGTRARDAREGVGASELVVAEVDVGARTSTAGGRPGGDAAEDEGASELKELYRALRRAARAQRGGSKMASHALAAHCLRSIIAVGDAPEELLGVGSTRERRATALRACEGCIATFSSNVDALSASLQDDDQVVYETYLAVMKIAVFVLDRIEGWDEANLEVKCVGRWCEVLRACISRCFAEPWSAKIIDRMKCEQEDGDLSAFTSSEDAMVMKALTESLDDAHVTGGETSRPNAETDSMFLNLYRANLDQCVTFLRQALGNVRKRAENKLNLGAGLLTHYCLEALSPSTTAEMVECVALEAERACALLGPQFSTNSYNLVHIVVEVFIKSTEWLHVSSEASCALMSALYSIAVSSTENMIKVDAVFGMFPRNEVSKSILSRLCSSDLDIRDSVVKFLETMTSNDNVNDKNHGYVPTLLRMVLNEFPESFLLDERFVAAKANKLVLDSAPLTLIRLGLCCQKNGPSVVATSLVAALERAKVLADDDQVARFIPAVRIVSFVLRKRQAVIRDSLPSRPLKSTSDSQVAAAEVRRQSQPVAQNLGRERGEDHGVLNLQRELENLLVMPENLMDDDPTEELLERRLARLDTVLDAAVATLAADQPPPDVENTGQRNTLPALWGRLLASDEGARLVTRERTLLANHENDDEIDSNVAHGNEDAVDVSSGLCTFVTSGESFQEQHWYFCYDCDLVASRGCCSNCAKTCHSGHRVVYSRKSRFFCDCGADGASPAPHNRCYCLNRRDLDDVGSRRASSEGERNHFEIEPYSDSEGDDDEEESHEPNIARRLCSASALEDLRVALDEANVTEALESVLVSWFKPLYDEEVTRSDQQSTSTSSREVMVTDANHTLHVARNFKAGSFEVGPPPTRLQAQEFMLQGIIVRNGVACARDGYLAIAEGDKLSILDANVVVGAQSANTESRSVRLGDKVGIKPCSRNLIGFDVMNVTFNHSNKDYLAVIGLHEIQICTLSADGEILDRLRLGAPDGALEFDLIINAFWVPGHTSFFAIASPNCTSVYDLSRSACVPVCTVSCQPDDTITSSVWLDSPLRGHLCNVVTTTEGRIHINDVPMKPQGGPLFHLKDHCNRICVDSRQKVHIATYSETHDMVAINTREGDVIMCRVVRSASQSNVSLEVQKTLIIGDNKCSRVIDFCLPNKAGPDATLQRPRRVFIRVDSTGETSSLLVVDRMDVKQIFAAASSSIVVGYAGYQRTGAGEFPSALIILRSDGSMQVNSYEGVHSLPTPKSDFIDAKDDRPSMDWSVFPYNFFEKLVRVTPSINFGGSFNRGSLPAAISSILQSEDGHIESPNSGDANLTLELPHGDQRVIRGIRLHLAGMTVQSYAPSKLILPGGRCVKFEREAKRWYDVPLTCAESMAIHDSAEPMKLTFVAESVNQLCIRVDRIEVYTCEKSTLDVDVRSEKENEAHAIHKALTSRRNRSRRHFIRSSDNDTTNSPTWLSGTIAIIQALRHCELDLKSSKLRVCYESMLKKKCFVTLESRAHRSVYFIAWKVLSKHTRESILTAANIKDNSTLLIGHKVAERICPQILSQPLCVTDDDLFEYYCALRKLGRLAIRRPNALLDSSPYLALLADCLPAMLTVGAGAWDAYEVVPYVVHALVAILMHERDPKLVRSVNRLIESDRTDIRQATMETLLWHLVTASPEVSLDKARRLSKGRTELRHEKCSQSSGIRDLVSAIMKTSDQTLYSSKATLVRSLCDVYPECINYDMCKLPPLRGDVLKHDAVTWRLAIAAECSQLQDIKANDAREALLHAYALVCDLLRRSDMREVEEMPNEEGHGALLKSIGATEKTFDTIISALDSTILHASTHLRALDVEELPEREKQDWLTVLSRVAALIPAGRSDNAVLMLKQLVRDDDSDGGVKVLVRAGSLLNFTHTLQKLTKQSFTSPWYADEVSYDELTHMKDVITQAVAVAKEDRASLRYFLENIEFAVEFIASLMKATPHLPSIFAANACDLISCVVEALNFEGSNSALRTSIMREIIEHLSIIVNKCALAAVESETRTSAINILKVIWYSCEIYRDDLMGVLMSSMGNVRDFGHRANELLEFMKSIIMTDTDAISSHQSSIDQFCGDLKDVLLRVSDHPRADIYRELKQRQILLGDAVDEYWLETDSSMRDIASYIACQDFTNHPLDTLKKSQAFTKNSAMTKLKESMTIDSISTSITELKTYIHVKEVEVWRTTLNKDMNAMRMFDPSRWQYLGTLRYSATARTAELKFDIPVDAAALNFVFKSFHENLQAKMMTILQCPRCARQVTDTKHGICTNCRENAYQCRHCRNINYEKLDAFICSECGHCRYAKIQTTLHAHPSLCTRYPQLRNEEDLSDAIQELKLQSETVRRLNESISSTANSMRRALFEQSDGSGDIEHLFNSISKGQRIELIAAKYKSNAIRNSISLYMSNTDSESVLRADVFSSHYGTCYDYLQCALKLCTSLSRAPLGVRTLSNSSLHKYLFERMLNPLTSGWRACGTVRTILCNIAARNEEVSMYLCHAAYERATQALFQNNAWHSSMVSQNNQDILLLKELVHSSTYRVEAGISSKQGNERVSLMNLACRTLSSDQLVANAVLAENTVLPALGLVKQGMTNSFILEEIVAATNSFANADNQLNEWIVSQRAGDGDARSVSRLLPWLICALRSASKLVRHEVMQILEHVVREDMNVKVGSLLLRTKPGSEHVAHSDFLRALSLCLCNEATITEFTDSHQLAEIFLAMLQKELDFCSKYTVSENALFTSINVDVAAGLHSVSLLLNNVFAESKQFMNKFTEKGLETLVRTTLCARALRFSQAPSAISASDMFDHILSMCEDASELMRPQIARICVKLAEAHTGLNMVSDRNLLPLHVILSELAMLVLPKAPPVKVYLLRLLKSATQEEFIPGTMARNPYSTAQMSATPLMRDVKNLICRELDMPGLVEDDFGMELLVANQIVSLDLSVEDVFERVWIPSLFNGTTRRQSASSTDSIGPPMAVTFRLSGLDGEATEERVDELAPVQHDDEDVEAKFSGTKIFQEGNGFRTLIQLLPKIRGNSSLQRASGGTNAYVQLFDILHSACYIKKNRQSMLASGALPSILDESAQAFTQNARSGKELLPIIESLLTEEQDDVEHGVMSEVHQSSSSNSLLARELEGTSIAPLRTGSPRLHKSGSSLHTIALSNRDQGTNHVAIFLAQLRQCINDREKHEADILARVIPRLSGSTSESTNTMAKTFDESVRKLIELDAMSDDDAQFGELQLELECSARLAEAIPRDVLGRRVLEAIKSEGTVSFIMKYIMSEAFGAEGARQRGTSSWTVAIERAGLPLALELLNGVAEGYVLDMEGHHDLLDLLHKLESVTERNVGTLSENCLETFASSSDTVKTCLEGMRAATREENRRKAHRNREQMLAEMGMKVITNTSSPGASTIGVSASPRSLQGYDSMAIENEDDSIVCRVCFEGYSLKPNELLGIYCFNKLASTPSANGDVSQTVCTVSHFNAIHFSCHQSAKRADIALRVPKREWEGAALRNSETLCNNMLPIMGTMVADATYTSAVETWWQNCFSIGAFISPPTRARQVAWDIGLLLGRFAMNVSFSIDCRGGGKESNMNLLPYMMRLLVHQVSLSPTKGLEELNGLLSRLSGEDELWGDKESSFSPVLPAALVLSLVSWSNEKWSAARRNVLIAAVRHAKKYGCTHISTYATNDSAAVWDDFGASERFNRLKPMLIYVGLVNKLYEWFKPARRELGIAVNISKPGAHSSPPTDALEVDTLSGRLCDISAMIASAKDVLEWLDEAHDSNDDQELLDVMECLPAAMCPTVDEFLTRALASNP</sequence>
<feature type="region of interest" description="Disordered" evidence="7">
    <location>
        <begin position="1"/>
        <end position="77"/>
    </location>
</feature>
<dbReference type="Proteomes" id="UP000195557">
    <property type="component" value="Unassembled WGS sequence"/>
</dbReference>
<dbReference type="EMBL" id="KZ155826">
    <property type="protein sequence ID" value="OUS43938.1"/>
    <property type="molecule type" value="Genomic_DNA"/>
</dbReference>
<comment type="similarity">
    <text evidence="1 6">Belongs to the UBR4 family.</text>
</comment>
<dbReference type="eggNOG" id="KOG1776">
    <property type="taxonomic scope" value="Eukaryota"/>
</dbReference>
<evidence type="ECO:0000256" key="4">
    <source>
        <dbReference type="ARBA" id="ARBA00022833"/>
    </source>
</evidence>
<evidence type="ECO:0000256" key="6">
    <source>
        <dbReference type="PROSITE-ProRule" id="PRU01388"/>
    </source>
</evidence>
<evidence type="ECO:0000256" key="2">
    <source>
        <dbReference type="ARBA" id="ARBA00022723"/>
    </source>
</evidence>
<feature type="compositionally biased region" description="Acidic residues" evidence="7">
    <location>
        <begin position="795"/>
        <end position="808"/>
    </location>
</feature>
<dbReference type="GO" id="GO:0008270">
    <property type="term" value="F:zinc ion binding"/>
    <property type="evidence" value="ECO:0007669"/>
    <property type="project" value="UniProtKB-KW"/>
</dbReference>
<reference evidence="9" key="1">
    <citation type="submission" date="2017-04" db="EMBL/GenBank/DDBJ databases">
        <title>Population genomics of picophytoplankton unveils novel chromosome hypervariability.</title>
        <authorList>
            <consortium name="DOE Joint Genome Institute"/>
            <person name="Blanc-Mathieu R."/>
            <person name="Krasovec M."/>
            <person name="Hebrard M."/>
            <person name="Yau S."/>
            <person name="Desgranges E."/>
            <person name="Martin J."/>
            <person name="Schackwitz W."/>
            <person name="Kuo A."/>
            <person name="Salin G."/>
            <person name="Donnadieu C."/>
            <person name="Desdevises Y."/>
            <person name="Sanchez-Ferandin S."/>
            <person name="Moreau H."/>
            <person name="Rivals E."/>
            <person name="Grigoriev I.V."/>
            <person name="Grimsley N."/>
            <person name="Eyre-Walker A."/>
            <person name="Piganeau G."/>
        </authorList>
    </citation>
    <scope>NUCLEOTIDE SEQUENCE [LARGE SCALE GENOMIC DNA]</scope>
    <source>
        <strain evidence="9">RCC 1115</strain>
    </source>
</reference>
<feature type="region of interest" description="Disordered" evidence="7">
    <location>
        <begin position="546"/>
        <end position="579"/>
    </location>
</feature>
<dbReference type="InterPro" id="IPR045189">
    <property type="entry name" value="UBR4-like"/>
</dbReference>
<evidence type="ECO:0000259" key="8">
    <source>
        <dbReference type="PROSITE" id="PS51157"/>
    </source>
</evidence>